<dbReference type="AlphaFoldDB" id="A0A6J7K5W6"/>
<evidence type="ECO:0000256" key="1">
    <source>
        <dbReference type="SAM" id="MobiDB-lite"/>
    </source>
</evidence>
<dbReference type="EMBL" id="CAFBMK010000347">
    <property type="protein sequence ID" value="CAB4951500.1"/>
    <property type="molecule type" value="Genomic_DNA"/>
</dbReference>
<feature type="region of interest" description="Disordered" evidence="1">
    <location>
        <begin position="58"/>
        <end position="77"/>
    </location>
</feature>
<protein>
    <submittedName>
        <fullName evidence="3">Unannotated protein</fullName>
    </submittedName>
</protein>
<keyword evidence="2" id="KW-0812">Transmembrane</keyword>
<feature type="transmembrane region" description="Helical" evidence="2">
    <location>
        <begin position="26"/>
        <end position="48"/>
    </location>
</feature>
<organism evidence="3">
    <name type="scientific">freshwater metagenome</name>
    <dbReference type="NCBI Taxonomy" id="449393"/>
    <lineage>
        <taxon>unclassified sequences</taxon>
        <taxon>metagenomes</taxon>
        <taxon>ecological metagenomes</taxon>
    </lineage>
</organism>
<accession>A0A6J7K5W6</accession>
<sequence length="77" mass="7822">MPATVAEGGVTGFGRRALDTPLVRQLGVPAVLLLVVLIGALIAAGAFAGRDDESVAPITRPTIPTVPADPSQIPPLR</sequence>
<keyword evidence="2" id="KW-1133">Transmembrane helix</keyword>
<name>A0A6J7K5W6_9ZZZZ</name>
<evidence type="ECO:0000313" key="3">
    <source>
        <dbReference type="EMBL" id="CAB4951500.1"/>
    </source>
</evidence>
<keyword evidence="2" id="KW-0472">Membrane</keyword>
<reference evidence="3" key="1">
    <citation type="submission" date="2020-05" db="EMBL/GenBank/DDBJ databases">
        <authorList>
            <person name="Chiriac C."/>
            <person name="Salcher M."/>
            <person name="Ghai R."/>
            <person name="Kavagutti S V."/>
        </authorList>
    </citation>
    <scope>NUCLEOTIDE SEQUENCE</scope>
</reference>
<evidence type="ECO:0000256" key="2">
    <source>
        <dbReference type="SAM" id="Phobius"/>
    </source>
</evidence>
<gene>
    <name evidence="3" type="ORF">UFOPK3564_03515</name>
</gene>
<proteinExistence type="predicted"/>